<comment type="catalytic activity">
    <reaction evidence="2 19">
        <text>L-glutamyl-[protein] + NAD(+) = 5-O-(ADP-D-ribosyl)-L-glutamyl-[protein] + nicotinamide</text>
        <dbReference type="Rhea" id="RHEA:58224"/>
        <dbReference type="Rhea" id="RHEA-COMP:10208"/>
        <dbReference type="Rhea" id="RHEA-COMP:15089"/>
        <dbReference type="ChEBI" id="CHEBI:17154"/>
        <dbReference type="ChEBI" id="CHEBI:29973"/>
        <dbReference type="ChEBI" id="CHEBI:57540"/>
        <dbReference type="ChEBI" id="CHEBI:142540"/>
    </reaction>
</comment>
<evidence type="ECO:0000256" key="1">
    <source>
        <dbReference type="ARBA" id="ARBA00000438"/>
    </source>
</evidence>
<evidence type="ECO:0000256" key="10">
    <source>
        <dbReference type="ARBA" id="ARBA00022765"/>
    </source>
</evidence>
<keyword evidence="11" id="KW-0863">Zinc-finger</keyword>
<dbReference type="Pfam" id="PF00645">
    <property type="entry name" value="zf-PARP"/>
    <property type="match status" value="2"/>
</dbReference>
<keyword evidence="9" id="KW-0677">Repeat</keyword>
<dbReference type="AlphaFoldDB" id="A0A336MUR8"/>
<feature type="domain" description="PARP-type" evidence="21">
    <location>
        <begin position="116"/>
        <end position="205"/>
    </location>
</feature>
<evidence type="ECO:0000256" key="19">
    <source>
        <dbReference type="PIRNR" id="PIRNR000489"/>
    </source>
</evidence>
<dbReference type="GO" id="GO:0003677">
    <property type="term" value="F:DNA binding"/>
    <property type="evidence" value="ECO:0007669"/>
    <property type="project" value="UniProtKB-UniRule"/>
</dbReference>
<dbReference type="SMART" id="SM01336">
    <property type="entry name" value="zf-PARP"/>
    <property type="match status" value="2"/>
</dbReference>
<evidence type="ECO:0000259" key="24">
    <source>
        <dbReference type="PROSITE" id="PS51060"/>
    </source>
</evidence>
<evidence type="ECO:0000259" key="22">
    <source>
        <dbReference type="PROSITE" id="PS50172"/>
    </source>
</evidence>
<dbReference type="CDD" id="cd17747">
    <property type="entry name" value="BRCT_PARP1"/>
    <property type="match status" value="1"/>
</dbReference>
<protein>
    <recommendedName>
        <fullName evidence="18 19">Poly [ADP-ribose] polymerase</fullName>
        <ecNumber evidence="4 19">2.4.2.30</ecNumber>
    </recommendedName>
</protein>
<dbReference type="InterPro" id="IPR049296">
    <property type="entry name" value="PARP1-like_PADR1_N"/>
</dbReference>
<organism evidence="26">
    <name type="scientific">Culicoides sonorensis</name>
    <name type="common">Biting midge</name>
    <dbReference type="NCBI Taxonomy" id="179676"/>
    <lineage>
        <taxon>Eukaryota</taxon>
        <taxon>Metazoa</taxon>
        <taxon>Ecdysozoa</taxon>
        <taxon>Arthropoda</taxon>
        <taxon>Hexapoda</taxon>
        <taxon>Insecta</taxon>
        <taxon>Pterygota</taxon>
        <taxon>Neoptera</taxon>
        <taxon>Endopterygota</taxon>
        <taxon>Diptera</taxon>
        <taxon>Nematocera</taxon>
        <taxon>Chironomoidea</taxon>
        <taxon>Ceratopogonidae</taxon>
        <taxon>Ceratopogoninae</taxon>
        <taxon>Culicoides</taxon>
        <taxon>Monoculicoides</taxon>
    </lineage>
</organism>
<dbReference type="InterPro" id="IPR036930">
    <property type="entry name" value="WGR_dom_sf"/>
</dbReference>
<keyword evidence="6 19" id="KW-0808">Transferase</keyword>
<dbReference type="FunFam" id="3.90.228.10:FF:000002">
    <property type="entry name" value="Poly [ADP-ribose] polymerase"/>
    <property type="match status" value="1"/>
</dbReference>
<dbReference type="Gene3D" id="3.40.50.10190">
    <property type="entry name" value="BRCT domain"/>
    <property type="match status" value="1"/>
</dbReference>
<feature type="domain" description="WGR" evidence="25">
    <location>
        <begin position="529"/>
        <end position="626"/>
    </location>
</feature>
<comment type="similarity">
    <text evidence="16">Belongs to the ARTD/PARP family.</text>
</comment>
<dbReference type="Pfam" id="PF00533">
    <property type="entry name" value="BRCT"/>
    <property type="match status" value="1"/>
</dbReference>
<evidence type="ECO:0000256" key="20">
    <source>
        <dbReference type="SAM" id="MobiDB-lite"/>
    </source>
</evidence>
<feature type="domain" description="BRCT" evidence="22">
    <location>
        <begin position="384"/>
        <end position="459"/>
    </location>
</feature>
<dbReference type="FunFam" id="3.40.50.10190:FF:000051">
    <property type="entry name" value="Poly [ADP-ribose] polymerase"/>
    <property type="match status" value="1"/>
</dbReference>
<comment type="catalytic activity">
    <reaction evidence="17 19">
        <text>NAD(+) + (ADP-D-ribosyl)n-acceptor = nicotinamide + (ADP-D-ribosyl)n+1-acceptor + H(+).</text>
        <dbReference type="EC" id="2.4.2.30"/>
    </reaction>
</comment>
<dbReference type="SMART" id="SM00292">
    <property type="entry name" value="BRCT"/>
    <property type="match status" value="1"/>
</dbReference>
<dbReference type="InterPro" id="IPR001357">
    <property type="entry name" value="BRCT_dom"/>
</dbReference>
<keyword evidence="13 19" id="KW-0520">NAD</keyword>
<dbReference type="SUPFAM" id="SSF57716">
    <property type="entry name" value="Glucocorticoid receptor-like (DNA-binding domain)"/>
    <property type="match status" value="2"/>
</dbReference>
<dbReference type="InterPro" id="IPR012982">
    <property type="entry name" value="PARP1-like_PADR1_Zn_ribbon"/>
</dbReference>
<dbReference type="Gene3D" id="1.20.142.10">
    <property type="entry name" value="Poly(ADP-ribose) polymerase, regulatory domain"/>
    <property type="match status" value="1"/>
</dbReference>
<dbReference type="PROSITE" id="PS51060">
    <property type="entry name" value="PARP_ALPHA_HD"/>
    <property type="match status" value="1"/>
</dbReference>
<evidence type="ECO:0000259" key="23">
    <source>
        <dbReference type="PROSITE" id="PS51059"/>
    </source>
</evidence>
<dbReference type="Pfam" id="PF21728">
    <property type="entry name" value="PADR1_N"/>
    <property type="match status" value="1"/>
</dbReference>
<evidence type="ECO:0000313" key="26">
    <source>
        <dbReference type="EMBL" id="SSX29698.1"/>
    </source>
</evidence>
<evidence type="ECO:0000256" key="18">
    <source>
        <dbReference type="ARBA" id="ARBA00071874"/>
    </source>
</evidence>
<name>A0A336MUR8_CULSO</name>
<dbReference type="InterPro" id="IPR036420">
    <property type="entry name" value="BRCT_dom_sf"/>
</dbReference>
<evidence type="ECO:0000256" key="4">
    <source>
        <dbReference type="ARBA" id="ARBA00012020"/>
    </source>
</evidence>
<dbReference type="GO" id="GO:0140807">
    <property type="term" value="F:NAD+-protein-glutamate ADP-ribosyltransferase activity"/>
    <property type="evidence" value="ECO:0007669"/>
    <property type="project" value="RHEA"/>
</dbReference>
<reference evidence="26" key="1">
    <citation type="submission" date="2018-07" db="EMBL/GenBank/DDBJ databases">
        <authorList>
            <person name="Quirk P.G."/>
            <person name="Krulwich T.A."/>
        </authorList>
    </citation>
    <scope>NUCLEOTIDE SEQUENCE</scope>
</reference>
<evidence type="ECO:0000256" key="2">
    <source>
        <dbReference type="ARBA" id="ARBA00000459"/>
    </source>
</evidence>
<evidence type="ECO:0000256" key="12">
    <source>
        <dbReference type="ARBA" id="ARBA00022833"/>
    </source>
</evidence>
<keyword evidence="7" id="KW-0548">Nucleotidyltransferase</keyword>
<keyword evidence="8 19" id="KW-0479">Metal-binding</keyword>
<evidence type="ECO:0000259" key="25">
    <source>
        <dbReference type="PROSITE" id="PS51977"/>
    </source>
</evidence>
<comment type="catalytic activity">
    <reaction evidence="1 19">
        <text>L-aspartyl-[protein] + NAD(+) = 4-O-(ADP-D-ribosyl)-L-aspartyl-[protein] + nicotinamide</text>
        <dbReference type="Rhea" id="RHEA:54424"/>
        <dbReference type="Rhea" id="RHEA-COMP:9867"/>
        <dbReference type="Rhea" id="RHEA-COMP:13832"/>
        <dbReference type="ChEBI" id="CHEBI:17154"/>
        <dbReference type="ChEBI" id="CHEBI:29961"/>
        <dbReference type="ChEBI" id="CHEBI:57540"/>
        <dbReference type="ChEBI" id="CHEBI:138102"/>
    </reaction>
</comment>
<evidence type="ECO:0000256" key="16">
    <source>
        <dbReference type="ARBA" id="ARBA00024347"/>
    </source>
</evidence>
<keyword evidence="10" id="KW-0013">ADP-ribosylation</keyword>
<feature type="domain" description="PARP alpha-helical" evidence="24">
    <location>
        <begin position="649"/>
        <end position="766"/>
    </location>
</feature>
<dbReference type="PROSITE" id="PS51059">
    <property type="entry name" value="PARP_CATALYTIC"/>
    <property type="match status" value="1"/>
</dbReference>
<dbReference type="EC" id="2.4.2.30" evidence="4 19"/>
<keyword evidence="12 19" id="KW-0862">Zinc</keyword>
<dbReference type="GO" id="GO:0003950">
    <property type="term" value="F:NAD+ poly-ADP-ribosyltransferase activity"/>
    <property type="evidence" value="ECO:0007669"/>
    <property type="project" value="UniProtKB-UniRule"/>
</dbReference>
<dbReference type="SUPFAM" id="SSF142921">
    <property type="entry name" value="WGR domain-like"/>
    <property type="match status" value="1"/>
</dbReference>
<dbReference type="PROSITE" id="PS51977">
    <property type="entry name" value="WGR"/>
    <property type="match status" value="1"/>
</dbReference>
<dbReference type="Pfam" id="PF00644">
    <property type="entry name" value="PARP"/>
    <property type="match status" value="1"/>
</dbReference>
<keyword evidence="5 19" id="KW-0328">Glycosyltransferase</keyword>
<accession>A0A336MUR8</accession>
<dbReference type="InterPro" id="IPR050800">
    <property type="entry name" value="ARTD/PARP"/>
</dbReference>
<dbReference type="PROSITE" id="PS52007">
    <property type="entry name" value="PADR1"/>
    <property type="match status" value="1"/>
</dbReference>
<dbReference type="VEuPathDB" id="VectorBase:CSON001611"/>
<evidence type="ECO:0000256" key="3">
    <source>
        <dbReference type="ARBA" id="ARBA00004123"/>
    </source>
</evidence>
<dbReference type="SUPFAM" id="SSF52113">
    <property type="entry name" value="BRCT domain"/>
    <property type="match status" value="1"/>
</dbReference>
<keyword evidence="15 19" id="KW-0539">Nucleus</keyword>
<dbReference type="Gene3D" id="3.90.228.10">
    <property type="match status" value="1"/>
</dbReference>
<evidence type="ECO:0000256" key="17">
    <source>
        <dbReference type="ARBA" id="ARBA00033987"/>
    </source>
</evidence>
<dbReference type="Gene3D" id="3.30.1740.10">
    <property type="entry name" value="Zinc finger, PARP-type"/>
    <property type="match status" value="2"/>
</dbReference>
<feature type="domain" description="PARP catalytic" evidence="23">
    <location>
        <begin position="774"/>
        <end position="997"/>
    </location>
</feature>
<dbReference type="InterPro" id="IPR004102">
    <property type="entry name" value="Poly(ADP-ribose)pol_reg_dom"/>
</dbReference>
<dbReference type="SUPFAM" id="SSF47587">
    <property type="entry name" value="Domain of poly(ADP-ribose) polymerase"/>
    <property type="match status" value="1"/>
</dbReference>
<dbReference type="Pfam" id="PF08063">
    <property type="entry name" value="Zn_ribbon_PADR1"/>
    <property type="match status" value="1"/>
</dbReference>
<evidence type="ECO:0000256" key="9">
    <source>
        <dbReference type="ARBA" id="ARBA00022737"/>
    </source>
</evidence>
<dbReference type="InterPro" id="IPR036957">
    <property type="entry name" value="Znf_PARP_sf"/>
</dbReference>
<dbReference type="InterPro" id="IPR008288">
    <property type="entry name" value="PARP"/>
</dbReference>
<dbReference type="GO" id="GO:0008270">
    <property type="term" value="F:zinc ion binding"/>
    <property type="evidence" value="ECO:0007669"/>
    <property type="project" value="UniProtKB-KW"/>
</dbReference>
<evidence type="ECO:0000256" key="6">
    <source>
        <dbReference type="ARBA" id="ARBA00022679"/>
    </source>
</evidence>
<dbReference type="InterPro" id="IPR012317">
    <property type="entry name" value="Poly(ADP-ribose)pol_cat_dom"/>
</dbReference>
<dbReference type="PROSITE" id="PS50064">
    <property type="entry name" value="ZF_PARP_2"/>
    <property type="match status" value="2"/>
</dbReference>
<evidence type="ECO:0000256" key="11">
    <source>
        <dbReference type="ARBA" id="ARBA00022771"/>
    </source>
</evidence>
<dbReference type="GO" id="GO:0140806">
    <property type="term" value="F:NAD+-protein-aspartate ADP-ribosyltransferase activity"/>
    <property type="evidence" value="ECO:0007669"/>
    <property type="project" value="RHEA"/>
</dbReference>
<evidence type="ECO:0000256" key="5">
    <source>
        <dbReference type="ARBA" id="ARBA00022676"/>
    </source>
</evidence>
<dbReference type="PANTHER" id="PTHR10459">
    <property type="entry name" value="DNA LIGASE"/>
    <property type="match status" value="1"/>
</dbReference>
<dbReference type="EMBL" id="UFQT01001256">
    <property type="protein sequence ID" value="SSX29698.1"/>
    <property type="molecule type" value="Genomic_DNA"/>
</dbReference>
<evidence type="ECO:0000256" key="13">
    <source>
        <dbReference type="ARBA" id="ARBA00023027"/>
    </source>
</evidence>
<dbReference type="FunFam" id="1.20.142.10:FF:000001">
    <property type="entry name" value="Poly [ADP-ribose] polymerase"/>
    <property type="match status" value="1"/>
</dbReference>
<dbReference type="Pfam" id="PF05406">
    <property type="entry name" value="WGR"/>
    <property type="match status" value="1"/>
</dbReference>
<feature type="region of interest" description="Disordered" evidence="20">
    <location>
        <begin position="935"/>
        <end position="955"/>
    </location>
</feature>
<dbReference type="Pfam" id="PF02877">
    <property type="entry name" value="PARP_reg"/>
    <property type="match status" value="1"/>
</dbReference>
<comment type="subcellular location">
    <subcellularLocation>
        <location evidence="3 19">Nucleus</location>
    </subcellularLocation>
</comment>
<dbReference type="InterPro" id="IPR036616">
    <property type="entry name" value="Poly(ADP-ribose)pol_reg_dom_sf"/>
</dbReference>
<dbReference type="PROSITE" id="PS50172">
    <property type="entry name" value="BRCT"/>
    <property type="match status" value="1"/>
</dbReference>
<feature type="domain" description="PARP-type" evidence="21">
    <location>
        <begin position="7"/>
        <end position="89"/>
    </location>
</feature>
<dbReference type="SUPFAM" id="SSF56399">
    <property type="entry name" value="ADP-ribosylation"/>
    <property type="match status" value="1"/>
</dbReference>
<evidence type="ECO:0000256" key="8">
    <source>
        <dbReference type="ARBA" id="ARBA00022723"/>
    </source>
</evidence>
<dbReference type="GO" id="GO:0005730">
    <property type="term" value="C:nucleolus"/>
    <property type="evidence" value="ECO:0007669"/>
    <property type="project" value="TreeGrafter"/>
</dbReference>
<dbReference type="GO" id="GO:0006302">
    <property type="term" value="P:double-strand break repair"/>
    <property type="evidence" value="ECO:0007669"/>
    <property type="project" value="TreeGrafter"/>
</dbReference>
<keyword evidence="14 19" id="KW-0238">DNA-binding</keyword>
<dbReference type="GO" id="GO:0070212">
    <property type="term" value="P:protein poly-ADP-ribosylation"/>
    <property type="evidence" value="ECO:0007669"/>
    <property type="project" value="TreeGrafter"/>
</dbReference>
<dbReference type="GO" id="GO:0051287">
    <property type="term" value="F:NAD binding"/>
    <property type="evidence" value="ECO:0007669"/>
    <property type="project" value="UniProtKB-UniRule"/>
</dbReference>
<dbReference type="PANTHER" id="PTHR10459:SF60">
    <property type="entry name" value="POLY [ADP-RIBOSE] POLYMERASE 2"/>
    <property type="match status" value="1"/>
</dbReference>
<proteinExistence type="inferred from homology"/>
<dbReference type="Gene3D" id="2.20.25.630">
    <property type="match status" value="1"/>
</dbReference>
<evidence type="ECO:0000256" key="15">
    <source>
        <dbReference type="ARBA" id="ARBA00023242"/>
    </source>
</evidence>
<dbReference type="PIRSF" id="PIRSF000489">
    <property type="entry name" value="NAD_ADPRT"/>
    <property type="match status" value="1"/>
</dbReference>
<dbReference type="Gene3D" id="1.10.20.130">
    <property type="match status" value="1"/>
</dbReference>
<evidence type="ECO:0000259" key="21">
    <source>
        <dbReference type="PROSITE" id="PS50064"/>
    </source>
</evidence>
<dbReference type="SMART" id="SM01335">
    <property type="entry name" value="PADR1"/>
    <property type="match status" value="1"/>
</dbReference>
<sequence length="997" mass="113415">MSAELPFRAEYAKSGRAKCKGCKEPIDQGTLRIAAMVQSAFHDGKQPNWFHFNCFWNKQRPASEGDIEHFNSLKYEDQKKIREKIEALSGVVVPVTKGKGKKRGATSSDSIILKDYGVEYAASGRATCAGCQIKILKDVVRIKKTVYDTEVGMKYGGQAIWHHVDCFAKLRDELGFFESGDKLPGFNILSKEDQKEVKKALPSVASDNVVIKKLKKEEIDEVDSAQAEQTEKIIKKQSDALYKLRGKLENHLTKNELIAILEKNKQQVPEGKDNILDLITDIMVFGALKPCSKCNGQFTFTNTGYKCTGDLTEWVKCENITQDPERVKCHIPSALKEKVEFLKKYKSSVQKRTLRYVPPSGKTYAQRGPGYAVKKEEEGPRVKKERPPLYNMEFVILGKTKIPKDDIKEQIRLMGGKVVTKIHERTAAIISNKNEVENMNYRMEEAKDHQIQVVSEAFLDHVKQKGGALEYIQARSICDWGSDPATRVPSEEEMKSKSKSLYTKSVPKTVKVQLKGGSAVDPDSGIADEAHVFKEGKHIWNSVLGLTDIQSGKNSYYKLQLLESDKGKRYWLFRAWGRIGTTIGGNKLDTMSDIDEAKERFQELYEEKTGNLWNFRHQFVKRPGKMYPIDVDYGQDDQVKKLDTESKIKSELPVQVQDLIKLIFDVEEMKKTMMELELDTEKMPLGRLSKKQLQKAYAVLTELSQCVTSNASNDRFIDASNRFYTLVPHSFGTEMPPVLDTLEVITEKIQMLDNLIEIELAYSMLNEDTDAEKNPIDGHYKQLKCDIAPLDKQSDEFKLLNKYVQNTHAETHNQYELEVLDIFKVARKNEDRRYKPFKKLPNRKLLWHGSRLTNWAGILSHGLKIAPPEAPATGYMFGKGIYFADMVSKSANYCCTSRMNPTGLLMLSEVALGQMQEYTKAHYVEKLPAGKHSVKGVGKTFPDPNNTHLREDGVEIPYGKPMKDPSIRSDLLYNEYIVYDVAQAQCQYLLKVKFNYK</sequence>
<gene>
    <name evidence="26" type="primary">CSON001611</name>
</gene>
<evidence type="ECO:0000256" key="14">
    <source>
        <dbReference type="ARBA" id="ARBA00023125"/>
    </source>
</evidence>
<evidence type="ECO:0000256" key="7">
    <source>
        <dbReference type="ARBA" id="ARBA00022695"/>
    </source>
</evidence>
<dbReference type="GO" id="GO:0016779">
    <property type="term" value="F:nucleotidyltransferase activity"/>
    <property type="evidence" value="ECO:0007669"/>
    <property type="project" value="UniProtKB-KW"/>
</dbReference>
<dbReference type="InterPro" id="IPR008893">
    <property type="entry name" value="WGR_domain"/>
</dbReference>
<dbReference type="CDD" id="cd08001">
    <property type="entry name" value="WGR_PARP1_like"/>
    <property type="match status" value="1"/>
</dbReference>
<dbReference type="SMART" id="SM00773">
    <property type="entry name" value="WGR"/>
    <property type="match status" value="1"/>
</dbReference>
<dbReference type="InterPro" id="IPR038650">
    <property type="entry name" value="PADR1_C_dom_sf"/>
</dbReference>
<dbReference type="CDD" id="cd01437">
    <property type="entry name" value="parp_like"/>
    <property type="match status" value="1"/>
</dbReference>
<dbReference type="InterPro" id="IPR001510">
    <property type="entry name" value="Znf_PARP"/>
</dbReference>